<feature type="region of interest" description="Disordered" evidence="7">
    <location>
        <begin position="170"/>
        <end position="190"/>
    </location>
</feature>
<evidence type="ECO:0000256" key="3">
    <source>
        <dbReference type="ARBA" id="ARBA00022679"/>
    </source>
</evidence>
<keyword evidence="2" id="KW-0723">Serine/threonine-protein kinase</keyword>
<evidence type="ECO:0000256" key="5">
    <source>
        <dbReference type="ARBA" id="ARBA00022777"/>
    </source>
</evidence>
<dbReference type="PROSITE" id="PS50011">
    <property type="entry name" value="PROTEIN_KINASE_DOM"/>
    <property type="match status" value="1"/>
</dbReference>
<keyword evidence="10" id="KW-1185">Reference proteome</keyword>
<evidence type="ECO:0000313" key="9">
    <source>
        <dbReference type="EMBL" id="MBC9712341.1"/>
    </source>
</evidence>
<dbReference type="PANTHER" id="PTHR43289">
    <property type="entry name" value="MITOGEN-ACTIVATED PROTEIN KINASE KINASE KINASE 20-RELATED"/>
    <property type="match status" value="1"/>
</dbReference>
<dbReference type="RefSeq" id="WP_187812802.1">
    <property type="nucleotide sequence ID" value="NZ_JACTVJ010000004.1"/>
</dbReference>
<evidence type="ECO:0000256" key="2">
    <source>
        <dbReference type="ARBA" id="ARBA00022527"/>
    </source>
</evidence>
<dbReference type="InterPro" id="IPR011009">
    <property type="entry name" value="Kinase-like_dom_sf"/>
</dbReference>
<gene>
    <name evidence="9" type="ORF">H9Y04_07110</name>
</gene>
<feature type="domain" description="Protein kinase" evidence="8">
    <location>
        <begin position="1"/>
        <end position="189"/>
    </location>
</feature>
<keyword evidence="4" id="KW-0547">Nucleotide-binding</keyword>
<evidence type="ECO:0000256" key="1">
    <source>
        <dbReference type="ARBA" id="ARBA00012513"/>
    </source>
</evidence>
<keyword evidence="5" id="KW-0418">Kinase</keyword>
<evidence type="ECO:0000259" key="8">
    <source>
        <dbReference type="PROSITE" id="PS50011"/>
    </source>
</evidence>
<keyword evidence="3" id="KW-0808">Transferase</keyword>
<dbReference type="PANTHER" id="PTHR43289:SF6">
    <property type="entry name" value="SERINE_THREONINE-PROTEIN KINASE NEKL-3"/>
    <property type="match status" value="1"/>
</dbReference>
<dbReference type="EC" id="2.7.11.1" evidence="1"/>
<evidence type="ECO:0000256" key="6">
    <source>
        <dbReference type="ARBA" id="ARBA00022840"/>
    </source>
</evidence>
<dbReference type="Gene3D" id="1.10.510.10">
    <property type="entry name" value="Transferase(Phosphotransferase) domain 1"/>
    <property type="match status" value="1"/>
</dbReference>
<accession>A0ABR7SA40</accession>
<name>A0ABR7SA40_9ACTN</name>
<dbReference type="SMART" id="SM00220">
    <property type="entry name" value="S_TKc"/>
    <property type="match status" value="1"/>
</dbReference>
<keyword evidence="6" id="KW-0067">ATP-binding</keyword>
<organism evidence="9 10">
    <name type="scientific">Streptomyces polyasparticus</name>
    <dbReference type="NCBI Taxonomy" id="2767826"/>
    <lineage>
        <taxon>Bacteria</taxon>
        <taxon>Bacillati</taxon>
        <taxon>Actinomycetota</taxon>
        <taxon>Actinomycetes</taxon>
        <taxon>Kitasatosporales</taxon>
        <taxon>Streptomycetaceae</taxon>
        <taxon>Streptomyces</taxon>
    </lineage>
</organism>
<dbReference type="SUPFAM" id="SSF56112">
    <property type="entry name" value="Protein kinase-like (PK-like)"/>
    <property type="match status" value="1"/>
</dbReference>
<comment type="caution">
    <text evidence="9">The sequence shown here is derived from an EMBL/GenBank/DDBJ whole genome shotgun (WGS) entry which is preliminary data.</text>
</comment>
<dbReference type="Pfam" id="PF00069">
    <property type="entry name" value="Pkinase"/>
    <property type="match status" value="1"/>
</dbReference>
<dbReference type="EMBL" id="JACTVJ010000004">
    <property type="protein sequence ID" value="MBC9712341.1"/>
    <property type="molecule type" value="Genomic_DNA"/>
</dbReference>
<evidence type="ECO:0000256" key="4">
    <source>
        <dbReference type="ARBA" id="ARBA00022741"/>
    </source>
</evidence>
<reference evidence="9 10" key="1">
    <citation type="submission" date="2020-08" db="EMBL/GenBank/DDBJ databases">
        <title>Genemic of Streptomyces polyaspartic.</title>
        <authorList>
            <person name="Liu W."/>
        </authorList>
    </citation>
    <scope>NUCLEOTIDE SEQUENCE [LARGE SCALE GENOMIC DNA]</scope>
    <source>
        <strain evidence="9 10">TRM66268-LWL</strain>
    </source>
</reference>
<protein>
    <recommendedName>
        <fullName evidence="1">non-specific serine/threonine protein kinase</fullName>
        <ecNumber evidence="1">2.7.11.1</ecNumber>
    </recommendedName>
</protein>
<dbReference type="Proteomes" id="UP000642284">
    <property type="component" value="Unassembled WGS sequence"/>
</dbReference>
<dbReference type="InterPro" id="IPR000719">
    <property type="entry name" value="Prot_kinase_dom"/>
</dbReference>
<proteinExistence type="predicted"/>
<evidence type="ECO:0000313" key="10">
    <source>
        <dbReference type="Proteomes" id="UP000642284"/>
    </source>
</evidence>
<evidence type="ECO:0000256" key="7">
    <source>
        <dbReference type="SAM" id="MobiDB-lite"/>
    </source>
</evidence>
<dbReference type="Gene3D" id="3.30.200.20">
    <property type="entry name" value="Phosphorylase Kinase, domain 1"/>
    <property type="match status" value="1"/>
</dbReference>
<sequence>MRGALLGGRFRLARRIGKGGMGSVREAVDEHMQRPVAVELVTEVPGMDERETAVRFRRECARSRSSRAKFVGDTLRMGGLTGSGGGFGMYGYMAPEQIRGGRPVDHCADLYALGCVLHFLLAGRPPFTGTNAASIGHAQLHEPLVPVRQSAPHVAEGPDASVTALMAREPAHRPQPAAEANARADEEYEESRQELAELDLRRKEIRHQLSRLRDQLGAVLRTPGDPRAARTAAQLADIHTMLTLLTMGGGGTPARDGAAVQQQS</sequence>